<name>A0A6I8V5Z7_DROPS</name>
<evidence type="ECO:0000313" key="4">
    <source>
        <dbReference type="Proteomes" id="UP000001819"/>
    </source>
</evidence>
<feature type="region of interest" description="Disordered" evidence="1">
    <location>
        <begin position="363"/>
        <end position="393"/>
    </location>
</feature>
<accession>A0A6I8V5Z7</accession>
<feature type="region of interest" description="Disordered" evidence="1">
    <location>
        <begin position="228"/>
        <end position="251"/>
    </location>
</feature>
<feature type="compositionally biased region" description="Basic and acidic residues" evidence="1">
    <location>
        <begin position="520"/>
        <end position="529"/>
    </location>
</feature>
<gene>
    <name evidence="5" type="primary">LOC6898805</name>
</gene>
<dbReference type="KEGG" id="dpo:6898805"/>
<feature type="compositionally biased region" description="Polar residues" evidence="1">
    <location>
        <begin position="228"/>
        <end position="237"/>
    </location>
</feature>
<feature type="chain" id="PRO_5026233393" evidence="2">
    <location>
        <begin position="24"/>
        <end position="622"/>
    </location>
</feature>
<dbReference type="InterPro" id="IPR013201">
    <property type="entry name" value="Prot_inhib_I29"/>
</dbReference>
<protein>
    <submittedName>
        <fullName evidence="5">Uncharacterized protein isoform X1</fullName>
    </submittedName>
</protein>
<reference evidence="5" key="2">
    <citation type="submission" date="2025-08" db="UniProtKB">
        <authorList>
            <consortium name="RefSeq"/>
        </authorList>
    </citation>
    <scope>IDENTIFICATION</scope>
    <source>
        <strain evidence="5">MV-25-SWS-2005</strain>
        <tissue evidence="5">Whole body</tissue>
    </source>
</reference>
<feature type="compositionally biased region" description="Polar residues" evidence="1">
    <location>
        <begin position="95"/>
        <end position="110"/>
    </location>
</feature>
<evidence type="ECO:0000256" key="2">
    <source>
        <dbReference type="SAM" id="SignalP"/>
    </source>
</evidence>
<dbReference type="Proteomes" id="UP000001819">
    <property type="component" value="Chromosome 3"/>
</dbReference>
<dbReference type="AlphaFoldDB" id="A0A6I8V5Z7"/>
<keyword evidence="4" id="KW-1185">Reference proteome</keyword>
<feature type="domain" description="Cathepsin propeptide inhibitor" evidence="3">
    <location>
        <begin position="547"/>
        <end position="607"/>
    </location>
</feature>
<sequence>MSTVSRPCLFLCVCLMGVTWALALPVQTSTPVPNIKVEPVTDGRSLATSEASQSERTSESSSTSLSHSETFTSERAPEIVTSEAAISTAFPLEASTTEKSIAKPPTNSQGEDLKLDSTTEVSKEPTDEVQCVTAWEKFLIDFGGRYHSEIEKEKRRNVFCDNWRSITKHNKLFEQHMVPYEMDVNQFSDLTFEEWRLKQMPRPGVMRAPEIVSSEEAISGAIPLEASTTEKSIAKQNSQEEDSKVDSTTEVSEEANDQVLCRITWEKFLIDFGGHYHSEIEKEKRRTVFCDNWRAIKKHNKLFEQHMVPYEMDINQFSDLTFEEWKTKQMPRPGVMRAPEVVTSEDAVSTAFPLEASTIAEENLQSSTEKSIVKPPTNSQEEDSKVDSTTEVSEDANDQVLCRITWEKFLIDFGGHYHSEIEKEKRRNVFCDNWRSIKKHNKLFEQHMVPYEMDINQFSDLTFEEWKTKQMPRPGVMRAPEVVTSEDAVSTAFPLEASTIAEENLQSSTEKSIVKAPTNRQEEDSKDDSTTEVSEEANDQMLCRITWEKFLIDFGGHYHSEIEKEKRRNVFCDNWRSIKKHNKLFEQHMVPYEMDINQFSDLTFEEWKTKQMPRPVVMDRDF</sequence>
<feature type="region of interest" description="Disordered" evidence="1">
    <location>
        <begin position="95"/>
        <end position="125"/>
    </location>
</feature>
<feature type="domain" description="Cathepsin propeptide inhibitor" evidence="3">
    <location>
        <begin position="135"/>
        <end position="195"/>
    </location>
</feature>
<feature type="compositionally biased region" description="Low complexity" evidence="1">
    <location>
        <begin position="48"/>
        <end position="74"/>
    </location>
</feature>
<organism evidence="4 5">
    <name type="scientific">Drosophila pseudoobscura pseudoobscura</name>
    <name type="common">Fruit fly</name>
    <dbReference type="NCBI Taxonomy" id="46245"/>
    <lineage>
        <taxon>Eukaryota</taxon>
        <taxon>Metazoa</taxon>
        <taxon>Ecdysozoa</taxon>
        <taxon>Arthropoda</taxon>
        <taxon>Hexapoda</taxon>
        <taxon>Insecta</taxon>
        <taxon>Pterygota</taxon>
        <taxon>Neoptera</taxon>
        <taxon>Endopterygota</taxon>
        <taxon>Diptera</taxon>
        <taxon>Brachycera</taxon>
        <taxon>Muscomorpha</taxon>
        <taxon>Ephydroidea</taxon>
        <taxon>Drosophilidae</taxon>
        <taxon>Drosophila</taxon>
        <taxon>Sophophora</taxon>
    </lineage>
</organism>
<evidence type="ECO:0000256" key="1">
    <source>
        <dbReference type="SAM" id="MobiDB-lite"/>
    </source>
</evidence>
<feature type="domain" description="Cathepsin propeptide inhibitor" evidence="3">
    <location>
        <begin position="265"/>
        <end position="325"/>
    </location>
</feature>
<dbReference type="InParanoid" id="A0A6I8V5Z7"/>
<dbReference type="ExpressionAtlas" id="A0A6I8V5Z7">
    <property type="expression patterns" value="baseline"/>
</dbReference>
<evidence type="ECO:0000259" key="3">
    <source>
        <dbReference type="SMART" id="SM00848"/>
    </source>
</evidence>
<dbReference type="RefSeq" id="XP_002138779.3">
    <property type="nucleotide sequence ID" value="XM_002138743.4"/>
</dbReference>
<feature type="compositionally biased region" description="Basic and acidic residues" evidence="1">
    <location>
        <begin position="111"/>
        <end position="125"/>
    </location>
</feature>
<dbReference type="Gene3D" id="1.10.287.2250">
    <property type="match status" value="4"/>
</dbReference>
<proteinExistence type="predicted"/>
<dbReference type="Pfam" id="PF08246">
    <property type="entry name" value="Inhibitor_I29"/>
    <property type="match status" value="4"/>
</dbReference>
<dbReference type="InterPro" id="IPR038765">
    <property type="entry name" value="Papain-like_cys_pep_sf"/>
</dbReference>
<feature type="region of interest" description="Disordered" evidence="1">
    <location>
        <begin position="32"/>
        <end position="78"/>
    </location>
</feature>
<feature type="region of interest" description="Disordered" evidence="1">
    <location>
        <begin position="504"/>
        <end position="535"/>
    </location>
</feature>
<feature type="signal peptide" evidence="2">
    <location>
        <begin position="1"/>
        <end position="23"/>
    </location>
</feature>
<keyword evidence="2" id="KW-0732">Signal</keyword>
<dbReference type="SUPFAM" id="SSF54001">
    <property type="entry name" value="Cysteine proteinases"/>
    <property type="match status" value="4"/>
</dbReference>
<feature type="domain" description="Cathepsin propeptide inhibitor" evidence="3">
    <location>
        <begin position="406"/>
        <end position="466"/>
    </location>
</feature>
<evidence type="ECO:0000313" key="5">
    <source>
        <dbReference type="RefSeq" id="XP_002138779.3"/>
    </source>
</evidence>
<reference evidence="4" key="1">
    <citation type="submission" date="2024-06" db="UniProtKB">
        <authorList>
            <consortium name="RefSeq"/>
        </authorList>
    </citation>
    <scope>NUCLEOTIDE SEQUENCE [LARGE SCALE GENOMIC DNA]</scope>
    <source>
        <strain evidence="4">MV2-25</strain>
    </source>
</reference>
<dbReference type="SMART" id="SM00848">
    <property type="entry name" value="Inhibitor_I29"/>
    <property type="match status" value="4"/>
</dbReference>